<feature type="compositionally biased region" description="Low complexity" evidence="1">
    <location>
        <begin position="33"/>
        <end position="57"/>
    </location>
</feature>
<name>A0A3N2CP35_9ACTN</name>
<feature type="transmembrane region" description="Helical" evidence="2">
    <location>
        <begin position="328"/>
        <end position="353"/>
    </location>
</feature>
<evidence type="ECO:0000313" key="4">
    <source>
        <dbReference type="Proteomes" id="UP000281738"/>
    </source>
</evidence>
<feature type="region of interest" description="Disordered" evidence="1">
    <location>
        <begin position="1"/>
        <end position="229"/>
    </location>
</feature>
<accession>A0A3N2CP35</accession>
<evidence type="ECO:0000256" key="2">
    <source>
        <dbReference type="SAM" id="Phobius"/>
    </source>
</evidence>
<dbReference type="EMBL" id="RKHO01000001">
    <property type="protein sequence ID" value="ROR89289.1"/>
    <property type="molecule type" value="Genomic_DNA"/>
</dbReference>
<dbReference type="AlphaFoldDB" id="A0A3N2CP35"/>
<feature type="transmembrane region" description="Helical" evidence="2">
    <location>
        <begin position="233"/>
        <end position="256"/>
    </location>
</feature>
<feature type="compositionally biased region" description="Basic and acidic residues" evidence="1">
    <location>
        <begin position="1"/>
        <end position="12"/>
    </location>
</feature>
<evidence type="ECO:0000256" key="1">
    <source>
        <dbReference type="SAM" id="MobiDB-lite"/>
    </source>
</evidence>
<reference evidence="3 4" key="1">
    <citation type="submission" date="2018-11" db="EMBL/GenBank/DDBJ databases">
        <title>Sequencing the genomes of 1000 actinobacteria strains.</title>
        <authorList>
            <person name="Klenk H.-P."/>
        </authorList>
    </citation>
    <scope>NUCLEOTIDE SEQUENCE [LARGE SCALE GENOMIC DNA]</scope>
    <source>
        <strain evidence="3 4">DSM 12652</strain>
    </source>
</reference>
<feature type="compositionally biased region" description="Pro residues" evidence="1">
    <location>
        <begin position="148"/>
        <end position="166"/>
    </location>
</feature>
<organism evidence="3 4">
    <name type="scientific">Nocardioides aurantiacus</name>
    <dbReference type="NCBI Taxonomy" id="86796"/>
    <lineage>
        <taxon>Bacteria</taxon>
        <taxon>Bacillati</taxon>
        <taxon>Actinomycetota</taxon>
        <taxon>Actinomycetes</taxon>
        <taxon>Propionibacteriales</taxon>
        <taxon>Nocardioidaceae</taxon>
        <taxon>Nocardioides</taxon>
    </lineage>
</organism>
<protein>
    <submittedName>
        <fullName evidence="3">Uncharacterized protein</fullName>
    </submittedName>
</protein>
<feature type="transmembrane region" description="Helical" evidence="2">
    <location>
        <begin position="276"/>
        <end position="297"/>
    </location>
</feature>
<dbReference type="RefSeq" id="WP_211332363.1">
    <property type="nucleotide sequence ID" value="NZ_RKHO01000001.1"/>
</dbReference>
<gene>
    <name evidence="3" type="ORF">EDD33_0108</name>
</gene>
<keyword evidence="4" id="KW-1185">Reference proteome</keyword>
<dbReference type="Proteomes" id="UP000281738">
    <property type="component" value="Unassembled WGS sequence"/>
</dbReference>
<proteinExistence type="predicted"/>
<feature type="transmembrane region" description="Helical" evidence="2">
    <location>
        <begin position="304"/>
        <end position="322"/>
    </location>
</feature>
<keyword evidence="2" id="KW-0472">Membrane</keyword>
<keyword evidence="2" id="KW-1133">Transmembrane helix</keyword>
<feature type="compositionally biased region" description="Low complexity" evidence="1">
    <location>
        <begin position="122"/>
        <end position="147"/>
    </location>
</feature>
<keyword evidence="2" id="KW-0812">Transmembrane</keyword>
<evidence type="ECO:0000313" key="3">
    <source>
        <dbReference type="EMBL" id="ROR89289.1"/>
    </source>
</evidence>
<comment type="caution">
    <text evidence="3">The sequence shown here is derived from an EMBL/GenBank/DDBJ whole genome shotgun (WGS) entry which is preliminary data.</text>
</comment>
<sequence>MAGAGRDERNEPNLELPSFFGRRKKRRDQDADTPTPTKAATETPTKAPTEAPTEAPPGSGSGAHDTEGPTSQPAPGLRPAARAKRLPPGAPPGRETAAPAEPAPTQPVSRPAPAAPAPVAEPAPAARTAPVVEPAPVADRPAAEPAPRSAPAPAPAAAPTRRPSPQPVARTVTPPPPRASRGPEMTYDDDATSVLTATPPVTEDLDRDRSGGSDGDTTEEGRRRRPSLRVPQVASRLAAAVAGAVTALAGVGLAWLALQGCDVVRGVSSCGGGPGLLALLLVLVAEVLLGAALLRVLGVVQPAGTALVGVGLVVVAAMFFPATAVTSAAAAVVLPVATAITFVLAHFAATAVVDLGD</sequence>